<dbReference type="SUPFAM" id="SSF54523">
    <property type="entry name" value="Pili subunits"/>
    <property type="match status" value="1"/>
</dbReference>
<protein>
    <recommendedName>
        <fullName evidence="4">General secretion pathway GspH domain-containing protein</fullName>
    </recommendedName>
</protein>
<feature type="transmembrane region" description="Helical" evidence="1">
    <location>
        <begin position="12"/>
        <end position="32"/>
    </location>
</feature>
<keyword evidence="1" id="KW-0812">Transmembrane</keyword>
<name>A0A1F6Y4A6_9BACT</name>
<dbReference type="InterPro" id="IPR045584">
    <property type="entry name" value="Pilin-like"/>
</dbReference>
<sequence length="152" mass="16247">MKNFYQRGIGIIEILIVIAVLGLLVAIVVPQFSKMRENQALKNAVGEVLSSIDKARSQTLSSLNSFSYGVRFESDKVIIFKSTAFNPNATDNETINIVAPASISTIALSGGGSDIYFNRLSGIPSKTGNITISTPNYFKVINISATGIASVN</sequence>
<evidence type="ECO:0000313" key="3">
    <source>
        <dbReference type="Proteomes" id="UP000177693"/>
    </source>
</evidence>
<accession>A0A1F6Y4A6</accession>
<comment type="caution">
    <text evidence="2">The sequence shown here is derived from an EMBL/GenBank/DDBJ whole genome shotgun (WGS) entry which is preliminary data.</text>
</comment>
<proteinExistence type="predicted"/>
<gene>
    <name evidence="2" type="ORF">A3I23_02540</name>
</gene>
<dbReference type="AlphaFoldDB" id="A0A1F6Y4A6"/>
<organism evidence="2 3">
    <name type="scientific">Candidatus Nomurabacteria bacterium RIFCSPLOWO2_02_FULL_40_67</name>
    <dbReference type="NCBI Taxonomy" id="1801787"/>
    <lineage>
        <taxon>Bacteria</taxon>
        <taxon>Candidatus Nomuraibacteriota</taxon>
    </lineage>
</organism>
<dbReference type="Gene3D" id="3.30.700.10">
    <property type="entry name" value="Glycoprotein, Type 4 Pilin"/>
    <property type="match status" value="1"/>
</dbReference>
<dbReference type="EMBL" id="MFVL01000023">
    <property type="protein sequence ID" value="OGJ01139.1"/>
    <property type="molecule type" value="Genomic_DNA"/>
</dbReference>
<evidence type="ECO:0008006" key="4">
    <source>
        <dbReference type="Google" id="ProtNLM"/>
    </source>
</evidence>
<keyword evidence="1" id="KW-1133">Transmembrane helix</keyword>
<evidence type="ECO:0000313" key="2">
    <source>
        <dbReference type="EMBL" id="OGJ01139.1"/>
    </source>
</evidence>
<evidence type="ECO:0000256" key="1">
    <source>
        <dbReference type="SAM" id="Phobius"/>
    </source>
</evidence>
<keyword evidence="1" id="KW-0472">Membrane</keyword>
<reference evidence="2 3" key="1">
    <citation type="journal article" date="2016" name="Nat. Commun.">
        <title>Thousands of microbial genomes shed light on interconnected biogeochemical processes in an aquifer system.</title>
        <authorList>
            <person name="Anantharaman K."/>
            <person name="Brown C.T."/>
            <person name="Hug L.A."/>
            <person name="Sharon I."/>
            <person name="Castelle C.J."/>
            <person name="Probst A.J."/>
            <person name="Thomas B.C."/>
            <person name="Singh A."/>
            <person name="Wilkins M.J."/>
            <person name="Karaoz U."/>
            <person name="Brodie E.L."/>
            <person name="Williams K.H."/>
            <person name="Hubbard S.S."/>
            <person name="Banfield J.F."/>
        </authorList>
    </citation>
    <scope>NUCLEOTIDE SEQUENCE [LARGE SCALE GENOMIC DNA]</scope>
</reference>
<dbReference type="Proteomes" id="UP000177693">
    <property type="component" value="Unassembled WGS sequence"/>
</dbReference>